<dbReference type="InterPro" id="IPR011990">
    <property type="entry name" value="TPR-like_helical_dom_sf"/>
</dbReference>
<dbReference type="AlphaFoldDB" id="A0A4D7JP41"/>
<evidence type="ECO:0000256" key="4">
    <source>
        <dbReference type="SAM" id="SignalP"/>
    </source>
</evidence>
<dbReference type="PANTHER" id="PTHR44858">
    <property type="entry name" value="TETRATRICOPEPTIDE REPEAT PROTEIN 6"/>
    <property type="match status" value="1"/>
</dbReference>
<dbReference type="PROSITE" id="PS50005">
    <property type="entry name" value="TPR"/>
    <property type="match status" value="2"/>
</dbReference>
<dbReference type="OrthoDB" id="1523851at2"/>
<evidence type="ECO:0000313" key="6">
    <source>
        <dbReference type="Proteomes" id="UP000298616"/>
    </source>
</evidence>
<name>A0A4D7JP41_9BACT</name>
<dbReference type="GO" id="GO:0046813">
    <property type="term" value="P:receptor-mediated virion attachment to host cell"/>
    <property type="evidence" value="ECO:0007669"/>
    <property type="project" value="TreeGrafter"/>
</dbReference>
<feature type="signal peptide" evidence="4">
    <location>
        <begin position="1"/>
        <end position="24"/>
    </location>
</feature>
<dbReference type="InterPro" id="IPR050498">
    <property type="entry name" value="Ycf3"/>
</dbReference>
<keyword evidence="2 3" id="KW-0802">TPR repeat</keyword>
<dbReference type="SUPFAM" id="SSF48452">
    <property type="entry name" value="TPR-like"/>
    <property type="match status" value="1"/>
</dbReference>
<sequence>MILKKCLIFFLNLTLSFLPTGIKAQDACIEARTNFTNKNYSVALEKSDECLSKSPRNVEIRLIRAQIYEKFKQGANAVSDYAVLMELEVNNPFVLVKAGIAAYNEKQYRMAVMAFNEANIISDTSIQNTEILFTLDEEGFVKSVKDFRYLPDIIDYYQTLTNFHQNGDTSLLKEIHDGNQFHTASIVDQYVFNSDFHESIDDSLLSKLNDEILGMRINEWLNILTEHNRITPAISLMQELSDRGVQINNYSDKLVYLLLNNNIPIPDSIDLENMSIKKTEQFYNIGLVQEKQGQLDKADLIYKIVIDENPQYVKAIMGRGNIAFKREKYNQAIEWYSLAIRNDSNHINAYHNRAMAYFSIDKKDLGCQDLEYLIDLDENLAKDLLNEYCFD</sequence>
<dbReference type="RefSeq" id="WP_137090856.1">
    <property type="nucleotide sequence ID" value="NZ_CP028923.1"/>
</dbReference>
<dbReference type="Proteomes" id="UP000298616">
    <property type="component" value="Chromosome"/>
</dbReference>
<keyword evidence="1" id="KW-0677">Repeat</keyword>
<accession>A0A4D7JP41</accession>
<dbReference type="Pfam" id="PF13414">
    <property type="entry name" value="TPR_11"/>
    <property type="match status" value="1"/>
</dbReference>
<dbReference type="PANTHER" id="PTHR44858:SF1">
    <property type="entry name" value="UDP-N-ACETYLGLUCOSAMINE--PEPTIDE N-ACETYLGLUCOSAMINYLTRANSFERASE SPINDLY-RELATED"/>
    <property type="match status" value="1"/>
</dbReference>
<dbReference type="KEGG" id="fpf:DCC35_11185"/>
<protein>
    <recommendedName>
        <fullName evidence="7">Tetratricopeptide repeat-containing protein</fullName>
    </recommendedName>
</protein>
<reference evidence="5 6" key="1">
    <citation type="submission" date="2018-04" db="EMBL/GenBank/DDBJ databases">
        <title>Complete genome uncultured novel isolate.</title>
        <authorList>
            <person name="Merlino G."/>
        </authorList>
    </citation>
    <scope>NUCLEOTIDE SEQUENCE [LARGE SCALE GENOMIC DNA]</scope>
    <source>
        <strain evidence="6">R1DC9</strain>
    </source>
</reference>
<organism evidence="5 6">
    <name type="scientific">Mangrovivirga cuniculi</name>
    <dbReference type="NCBI Taxonomy" id="2715131"/>
    <lineage>
        <taxon>Bacteria</taxon>
        <taxon>Pseudomonadati</taxon>
        <taxon>Bacteroidota</taxon>
        <taxon>Cytophagia</taxon>
        <taxon>Cytophagales</taxon>
        <taxon>Mangrovivirgaceae</taxon>
        <taxon>Mangrovivirga</taxon>
    </lineage>
</organism>
<gene>
    <name evidence="5" type="ORF">DCC35_11185</name>
</gene>
<keyword evidence="6" id="KW-1185">Reference proteome</keyword>
<dbReference type="InterPro" id="IPR019734">
    <property type="entry name" value="TPR_rpt"/>
</dbReference>
<feature type="chain" id="PRO_5020644804" description="Tetratricopeptide repeat-containing protein" evidence="4">
    <location>
        <begin position="25"/>
        <end position="391"/>
    </location>
</feature>
<dbReference type="EMBL" id="CP028923">
    <property type="protein sequence ID" value="QCK15270.1"/>
    <property type="molecule type" value="Genomic_DNA"/>
</dbReference>
<evidence type="ECO:0000256" key="2">
    <source>
        <dbReference type="ARBA" id="ARBA00022803"/>
    </source>
</evidence>
<feature type="repeat" description="TPR" evidence="3">
    <location>
        <begin position="313"/>
        <end position="346"/>
    </location>
</feature>
<proteinExistence type="predicted"/>
<dbReference type="SMART" id="SM00028">
    <property type="entry name" value="TPR"/>
    <property type="match status" value="5"/>
</dbReference>
<keyword evidence="4" id="KW-0732">Signal</keyword>
<dbReference type="Gene3D" id="1.25.40.10">
    <property type="entry name" value="Tetratricopeptide repeat domain"/>
    <property type="match status" value="2"/>
</dbReference>
<evidence type="ECO:0000256" key="1">
    <source>
        <dbReference type="ARBA" id="ARBA00022737"/>
    </source>
</evidence>
<feature type="repeat" description="TPR" evidence="3">
    <location>
        <begin position="279"/>
        <end position="312"/>
    </location>
</feature>
<evidence type="ECO:0000256" key="3">
    <source>
        <dbReference type="PROSITE-ProRule" id="PRU00339"/>
    </source>
</evidence>
<evidence type="ECO:0008006" key="7">
    <source>
        <dbReference type="Google" id="ProtNLM"/>
    </source>
</evidence>
<dbReference type="GO" id="GO:0009279">
    <property type="term" value="C:cell outer membrane"/>
    <property type="evidence" value="ECO:0007669"/>
    <property type="project" value="TreeGrafter"/>
</dbReference>
<evidence type="ECO:0000313" key="5">
    <source>
        <dbReference type="EMBL" id="QCK15270.1"/>
    </source>
</evidence>